<dbReference type="Gene3D" id="2.10.90.10">
    <property type="entry name" value="Cystine-knot cytokines"/>
    <property type="match status" value="1"/>
</dbReference>
<dbReference type="Ensembl" id="ENSPMET00000022598.1">
    <property type="protein sequence ID" value="ENSPMEP00000030515.1"/>
    <property type="gene ID" value="ENSPMEG00000000382.1"/>
</dbReference>
<dbReference type="InterPro" id="IPR020431">
    <property type="entry name" value="Neurotrophin-6"/>
</dbReference>
<dbReference type="PANTHER" id="PTHR11589:SF10">
    <property type="entry name" value="BETA-NERVE GROWTH FACTOR"/>
    <property type="match status" value="1"/>
</dbReference>
<dbReference type="GO" id="GO:0030424">
    <property type="term" value="C:axon"/>
    <property type="evidence" value="ECO:0007669"/>
    <property type="project" value="TreeGrafter"/>
</dbReference>
<keyword evidence="5 6" id="KW-1015">Disulfide bond</keyword>
<keyword evidence="3" id="KW-0964">Secreted</keyword>
<protein>
    <recommendedName>
        <fullName evidence="9">Nerve growth factor-related domain-containing protein</fullName>
    </recommendedName>
</protein>
<evidence type="ECO:0000313" key="11">
    <source>
        <dbReference type="Proteomes" id="UP000261480"/>
    </source>
</evidence>
<feature type="compositionally biased region" description="Gly residues" evidence="7">
    <location>
        <begin position="221"/>
        <end position="233"/>
    </location>
</feature>
<dbReference type="SMART" id="SM00140">
    <property type="entry name" value="NGF"/>
    <property type="match status" value="1"/>
</dbReference>
<dbReference type="SUPFAM" id="SSF57501">
    <property type="entry name" value="Cystine-knot cytokines"/>
    <property type="match status" value="1"/>
</dbReference>
<feature type="signal peptide" evidence="8">
    <location>
        <begin position="1"/>
        <end position="27"/>
    </location>
</feature>
<evidence type="ECO:0000256" key="2">
    <source>
        <dbReference type="ARBA" id="ARBA00010783"/>
    </source>
</evidence>
<evidence type="ECO:0000313" key="10">
    <source>
        <dbReference type="Ensembl" id="ENSPMEP00000030515.1"/>
    </source>
</evidence>
<evidence type="ECO:0000256" key="4">
    <source>
        <dbReference type="ARBA" id="ARBA00023030"/>
    </source>
</evidence>
<accession>A0A3B3YU29</accession>
<dbReference type="GO" id="GO:0008083">
    <property type="term" value="F:growth factor activity"/>
    <property type="evidence" value="ECO:0007669"/>
    <property type="project" value="UniProtKB-KW"/>
</dbReference>
<feature type="region of interest" description="Disordered" evidence="7">
    <location>
        <begin position="40"/>
        <end position="113"/>
    </location>
</feature>
<evidence type="ECO:0000259" key="9">
    <source>
        <dbReference type="SMART" id="SM00140"/>
    </source>
</evidence>
<feature type="chain" id="PRO_5017465726" description="Nerve growth factor-related domain-containing protein" evidence="8">
    <location>
        <begin position="28"/>
        <end position="297"/>
    </location>
</feature>
<dbReference type="InterPro" id="IPR019846">
    <property type="entry name" value="Nerve_growth_factor_CS"/>
</dbReference>
<evidence type="ECO:0000256" key="7">
    <source>
        <dbReference type="SAM" id="MobiDB-lite"/>
    </source>
</evidence>
<dbReference type="Proteomes" id="UP000261480">
    <property type="component" value="Unplaced"/>
</dbReference>
<keyword evidence="4" id="KW-0339">Growth factor</keyword>
<dbReference type="InterPro" id="IPR002072">
    <property type="entry name" value="Nerve_growth_factor-rel"/>
</dbReference>
<feature type="compositionally biased region" description="Polar residues" evidence="7">
    <location>
        <begin position="46"/>
        <end position="67"/>
    </location>
</feature>
<dbReference type="STRING" id="48701.ENSPMEP00000030515"/>
<evidence type="ECO:0000256" key="8">
    <source>
        <dbReference type="SAM" id="SignalP"/>
    </source>
</evidence>
<dbReference type="GO" id="GO:0007169">
    <property type="term" value="P:cell surface receptor protein tyrosine kinase signaling pathway"/>
    <property type="evidence" value="ECO:0007669"/>
    <property type="project" value="TreeGrafter"/>
</dbReference>
<dbReference type="PROSITE" id="PS00248">
    <property type="entry name" value="NGF_1"/>
    <property type="match status" value="1"/>
</dbReference>
<dbReference type="GO" id="GO:0038180">
    <property type="term" value="P:nerve growth factor signaling pathway"/>
    <property type="evidence" value="ECO:0007669"/>
    <property type="project" value="TreeGrafter"/>
</dbReference>
<dbReference type="GO" id="GO:0048812">
    <property type="term" value="P:neuron projection morphogenesis"/>
    <property type="evidence" value="ECO:0007669"/>
    <property type="project" value="TreeGrafter"/>
</dbReference>
<dbReference type="PRINTS" id="PR01916">
    <property type="entry name" value="NEUROTROPHN6"/>
</dbReference>
<feature type="disulfide bond" evidence="6">
    <location>
        <begin position="242"/>
        <end position="284"/>
    </location>
</feature>
<dbReference type="PROSITE" id="PS50270">
    <property type="entry name" value="NGF_2"/>
    <property type="match status" value="1"/>
</dbReference>
<sequence>MGSKLFSGRVPMRSSLLVLLLLIGVQAVLNMGGGLARNPGAANHRAGQQETAAAREQLSQDQTSYQQHRTTHLRTKRTHSAASNMHNRSPVIGDSPAGSSPDPSSPVVDPKLFSKRHYRPSPRVVFSEVIPSHDVLDGEGYDFERVRGLRVRRKAGSHTMHRGEYSVCDSINTWVNKTRATDMSGNEVTVLSHVTVNNKVKKQLFYETTCRSPTHRSSGTVIGGRSGVRGGKQGSKSGNSGCRGIDSRYWNSHCTNTDIYVSALTVFKEQTAWRFIRINAACVCVLSRNSWSRKPGH</sequence>
<feature type="disulfide bond" evidence="6">
    <location>
        <begin position="210"/>
        <end position="282"/>
    </location>
</feature>
<dbReference type="PIRSF" id="PIRSF001789">
    <property type="entry name" value="NGF"/>
    <property type="match status" value="1"/>
</dbReference>
<organism evidence="10 11">
    <name type="scientific">Poecilia mexicana</name>
    <dbReference type="NCBI Taxonomy" id="48701"/>
    <lineage>
        <taxon>Eukaryota</taxon>
        <taxon>Metazoa</taxon>
        <taxon>Chordata</taxon>
        <taxon>Craniata</taxon>
        <taxon>Vertebrata</taxon>
        <taxon>Euteleostomi</taxon>
        <taxon>Actinopterygii</taxon>
        <taxon>Neopterygii</taxon>
        <taxon>Teleostei</taxon>
        <taxon>Neoteleostei</taxon>
        <taxon>Acanthomorphata</taxon>
        <taxon>Ovalentaria</taxon>
        <taxon>Atherinomorphae</taxon>
        <taxon>Cyprinodontiformes</taxon>
        <taxon>Poeciliidae</taxon>
        <taxon>Poeciliinae</taxon>
        <taxon>Poecilia</taxon>
    </lineage>
</organism>
<dbReference type="InterPro" id="IPR029034">
    <property type="entry name" value="Cystine-knot_cytokine"/>
</dbReference>
<dbReference type="GO" id="GO:0008021">
    <property type="term" value="C:synaptic vesicle"/>
    <property type="evidence" value="ECO:0007669"/>
    <property type="project" value="TreeGrafter"/>
</dbReference>
<reference evidence="10" key="2">
    <citation type="submission" date="2025-09" db="UniProtKB">
        <authorList>
            <consortium name="Ensembl"/>
        </authorList>
    </citation>
    <scope>IDENTIFICATION</scope>
</reference>
<dbReference type="GO" id="GO:0021675">
    <property type="term" value="P:nerve development"/>
    <property type="evidence" value="ECO:0007669"/>
    <property type="project" value="TreeGrafter"/>
</dbReference>
<dbReference type="GO" id="GO:0043524">
    <property type="term" value="P:negative regulation of neuron apoptotic process"/>
    <property type="evidence" value="ECO:0007669"/>
    <property type="project" value="TreeGrafter"/>
</dbReference>
<feature type="disulfide bond" evidence="6">
    <location>
        <begin position="168"/>
        <end position="254"/>
    </location>
</feature>
<reference evidence="10" key="1">
    <citation type="submission" date="2025-08" db="UniProtKB">
        <authorList>
            <consortium name="Ensembl"/>
        </authorList>
    </citation>
    <scope>IDENTIFICATION</scope>
</reference>
<proteinExistence type="inferred from homology"/>
<feature type="domain" description="Nerve growth factor-related" evidence="9">
    <location>
        <begin position="160"/>
        <end position="285"/>
    </location>
</feature>
<name>A0A3B3YU29_9TELE</name>
<keyword evidence="8" id="KW-0732">Signal</keyword>
<dbReference type="AlphaFoldDB" id="A0A3B3YU29"/>
<dbReference type="PANTHER" id="PTHR11589">
    <property type="entry name" value="NERVE GROWTH FACTOR NGF -RELATED"/>
    <property type="match status" value="1"/>
</dbReference>
<dbReference type="Pfam" id="PF00243">
    <property type="entry name" value="NGF"/>
    <property type="match status" value="1"/>
</dbReference>
<dbReference type="PRINTS" id="PR00268">
    <property type="entry name" value="NGF"/>
</dbReference>
<feature type="compositionally biased region" description="Low complexity" evidence="7">
    <location>
        <begin position="93"/>
        <end position="110"/>
    </location>
</feature>
<dbReference type="GO" id="GO:0030425">
    <property type="term" value="C:dendrite"/>
    <property type="evidence" value="ECO:0007669"/>
    <property type="project" value="TreeGrafter"/>
</dbReference>
<dbReference type="GO" id="GO:0005163">
    <property type="term" value="F:nerve growth factor receptor binding"/>
    <property type="evidence" value="ECO:0007669"/>
    <property type="project" value="TreeGrafter"/>
</dbReference>
<comment type="similarity">
    <text evidence="2">Belongs to the NGF-beta family.</text>
</comment>
<evidence type="ECO:0000256" key="3">
    <source>
        <dbReference type="ARBA" id="ARBA00022525"/>
    </source>
</evidence>
<dbReference type="InterPro" id="IPR020408">
    <property type="entry name" value="Nerve_growth_factor-like"/>
</dbReference>
<feature type="compositionally biased region" description="Basic residues" evidence="7">
    <location>
        <begin position="69"/>
        <end position="79"/>
    </location>
</feature>
<feature type="region of interest" description="Disordered" evidence="7">
    <location>
        <begin position="216"/>
        <end position="240"/>
    </location>
</feature>
<comment type="subcellular location">
    <subcellularLocation>
        <location evidence="1">Secreted</location>
    </subcellularLocation>
</comment>
<dbReference type="GO" id="GO:0005615">
    <property type="term" value="C:extracellular space"/>
    <property type="evidence" value="ECO:0007669"/>
    <property type="project" value="TreeGrafter"/>
</dbReference>
<evidence type="ECO:0000256" key="1">
    <source>
        <dbReference type="ARBA" id="ARBA00004613"/>
    </source>
</evidence>
<evidence type="ECO:0000256" key="6">
    <source>
        <dbReference type="PIRSR" id="PIRSR001789-1"/>
    </source>
</evidence>
<evidence type="ECO:0000256" key="5">
    <source>
        <dbReference type="ARBA" id="ARBA00023157"/>
    </source>
</evidence>
<keyword evidence="11" id="KW-1185">Reference proteome</keyword>
<dbReference type="GO" id="GO:0050804">
    <property type="term" value="P:modulation of chemical synaptic transmission"/>
    <property type="evidence" value="ECO:0007669"/>
    <property type="project" value="TreeGrafter"/>
</dbReference>